<reference evidence="5" key="5">
    <citation type="submission" date="2025-09" db="UniProtKB">
        <authorList>
            <consortium name="Ensembl"/>
        </authorList>
    </citation>
    <scope>IDENTIFICATION</scope>
    <source>
        <strain evidence="5">C57BL/6J</strain>
    </source>
</reference>
<evidence type="ECO:0000256" key="4">
    <source>
        <dbReference type="ARBA" id="ARBA00026030"/>
    </source>
</evidence>
<dbReference type="AGR" id="MGI:1917505"/>
<name>F7C0H6_MOUSE</name>
<gene>
    <name evidence="5 6" type="primary">Cnrip1</name>
</gene>
<dbReference type="PANTHER" id="PTHR31952:SF1">
    <property type="entry name" value="CB1 CANNABINOID RECEPTOR-INTERACTING PROTEIN 1"/>
    <property type="match status" value="1"/>
</dbReference>
<evidence type="ECO:0000313" key="5">
    <source>
        <dbReference type="Ensembl" id="ENSMUSP00000122150.2"/>
    </source>
</evidence>
<comment type="similarity">
    <text evidence="2">Belongs to the CNRIP family.</text>
</comment>
<evidence type="ECO:0000256" key="2">
    <source>
        <dbReference type="ARBA" id="ARBA00007288"/>
    </source>
</evidence>
<dbReference type="Pfam" id="PF15043">
    <property type="entry name" value="CNRIP1"/>
    <property type="match status" value="1"/>
</dbReference>
<dbReference type="ExpressionAtlas" id="F7C0H6">
    <property type="expression patterns" value="baseline and differential"/>
</dbReference>
<evidence type="ECO:0007829" key="10">
    <source>
        <dbReference type="PubMed" id="21183079"/>
    </source>
</evidence>
<organism evidence="5 7">
    <name type="scientific">Mus musculus</name>
    <name type="common">Mouse</name>
    <dbReference type="NCBI Taxonomy" id="10090"/>
    <lineage>
        <taxon>Eukaryota</taxon>
        <taxon>Metazoa</taxon>
        <taxon>Chordata</taxon>
        <taxon>Craniata</taxon>
        <taxon>Vertebrata</taxon>
        <taxon>Euteleostomi</taxon>
        <taxon>Mammalia</taxon>
        <taxon>Eutheria</taxon>
        <taxon>Euarchontoglires</taxon>
        <taxon>Glires</taxon>
        <taxon>Rodentia</taxon>
        <taxon>Myomorpha</taxon>
        <taxon>Muroidea</taxon>
        <taxon>Muridae</taxon>
        <taxon>Murinae</taxon>
        <taxon>Mus</taxon>
        <taxon>Mus</taxon>
    </lineage>
</organism>
<comment type="subunit">
    <text evidence="4">Interacts with the cannabinoid receptor CNR1 (via C-terminus). Does not interact with cannabinoid receptor CNR2.</text>
</comment>
<sequence length="184" mass="20726">MGDLPGLVRLSIALRIQPNDGPVFFKVDGQRFGQNRTIKLLTGSSYKVEVKIKPTTLQVENISIGGVLVPLELKGKEPDGERVVYTGIYDTEGVAPTKSGERQPIQITMPVSPSCGCGDMASEQRNCRGRNHYFFTNKERCAGASFYGNRVQFPSWTCEKRERVIFTDAFFFHERLTFKKIKIK</sequence>
<evidence type="ECO:0000313" key="6">
    <source>
        <dbReference type="MGI" id="MGI:1917505"/>
    </source>
</evidence>
<dbReference type="VEuPathDB" id="HostDB:ENSMUSG00000044629"/>
<dbReference type="ProteomicsDB" id="316361"/>
<dbReference type="GeneTree" id="ENSGT00390000004284"/>
<reference evidence="10" key="2">
    <citation type="journal article" date="2010" name="Cell">
        <title>A tissue-specific atlas of mouse protein phosphorylation and expression.</title>
        <authorList>
            <person name="Huttlin E.L."/>
            <person name="Jedrychowski M.P."/>
            <person name="Elias J.E."/>
            <person name="Goswami T."/>
            <person name="Rad R."/>
            <person name="Beausoleil S.A."/>
            <person name="Villen J."/>
            <person name="Haas W."/>
            <person name="Sowa M.E."/>
            <person name="Gygi S.P."/>
        </authorList>
    </citation>
    <scope>IDENTIFICATION BY MASS SPECTROMETRY [LARGE SCALE ANALYSIS]</scope>
</reference>
<keyword evidence="7" id="KW-1185">Reference proteome</keyword>
<evidence type="ECO:0000313" key="7">
    <source>
        <dbReference type="Proteomes" id="UP000000589"/>
    </source>
</evidence>
<reference evidence="5 7" key="1">
    <citation type="journal article" date="2009" name="PLoS Biol.">
        <title>Lineage-specific biology revealed by a finished genome assembly of the mouse.</title>
        <authorList>
            <consortium name="Mouse Genome Sequencing Consortium"/>
            <person name="Church D.M."/>
            <person name="Goodstadt L."/>
            <person name="Hillier L.W."/>
            <person name="Zody M.C."/>
            <person name="Goldstein S."/>
            <person name="She X."/>
            <person name="Bult C.J."/>
            <person name="Agarwala R."/>
            <person name="Cherry J.L."/>
            <person name="DiCuccio M."/>
            <person name="Hlavina W."/>
            <person name="Kapustin Y."/>
            <person name="Meric P."/>
            <person name="Maglott D."/>
            <person name="Birtle Z."/>
            <person name="Marques A.C."/>
            <person name="Graves T."/>
            <person name="Zhou S."/>
            <person name="Teague B."/>
            <person name="Potamousis K."/>
            <person name="Churas C."/>
            <person name="Place M."/>
            <person name="Herschleb J."/>
            <person name="Runnheim R."/>
            <person name="Forrest D."/>
            <person name="Amos-Landgraf J."/>
            <person name="Schwartz D.C."/>
            <person name="Cheng Z."/>
            <person name="Lindblad-Toh K."/>
            <person name="Eichler E.E."/>
            <person name="Ponting C.P."/>
        </authorList>
    </citation>
    <scope>NUCLEOTIDE SEQUENCE [LARGE SCALE GENOMIC DNA]</scope>
    <source>
        <strain evidence="5 7">C57BL/6J</strain>
    </source>
</reference>
<dbReference type="PhylomeDB" id="F7C0H6"/>
<evidence type="ECO:0007829" key="8">
    <source>
        <dbReference type="PeptideAtlas" id="F7C0H6"/>
    </source>
</evidence>
<comment type="function">
    <text evidence="1">Suppresses cannabinoid receptor CNR1-mediated tonic inhibition of voltage-gated calcium channels.</text>
</comment>
<proteinExistence type="evidence at protein level"/>
<feature type="non-terminal residue" evidence="5">
    <location>
        <position position="184"/>
    </location>
</feature>
<evidence type="ECO:0000256" key="1">
    <source>
        <dbReference type="ARBA" id="ARBA00003884"/>
    </source>
</evidence>
<reference evidence="5 7" key="3">
    <citation type="journal article" date="2011" name="PLoS Biol.">
        <title>Modernizing reference genome assemblies.</title>
        <authorList>
            <person name="Church D.M."/>
            <person name="Schneider V.A."/>
            <person name="Graves T."/>
            <person name="Auger K."/>
            <person name="Cunningham F."/>
            <person name="Bouk N."/>
            <person name="Chen H.C."/>
            <person name="Agarwala R."/>
            <person name="McLaren W.M."/>
            <person name="Ritchie G.R."/>
            <person name="Albracht D."/>
            <person name="Kremitzki M."/>
            <person name="Rock S."/>
            <person name="Kotkiewicz H."/>
            <person name="Kremitzki C."/>
            <person name="Wollam A."/>
            <person name="Trani L."/>
            <person name="Fulton L."/>
            <person name="Fulton R."/>
            <person name="Matthews L."/>
            <person name="Whitehead S."/>
            <person name="Chow W."/>
            <person name="Torrance J."/>
            <person name="Dunn M."/>
            <person name="Harden G."/>
            <person name="Threadgold G."/>
            <person name="Wood J."/>
            <person name="Collins J."/>
            <person name="Heath P."/>
            <person name="Griffiths G."/>
            <person name="Pelan S."/>
            <person name="Grafham D."/>
            <person name="Eichler E.E."/>
            <person name="Weinstock G."/>
            <person name="Mardis E.R."/>
            <person name="Wilson R.K."/>
            <person name="Howe K."/>
            <person name="Flicek P."/>
            <person name="Hubbard T."/>
        </authorList>
    </citation>
    <scope>NUCLEOTIDE SEQUENCE [LARGE SCALE GENOMIC DNA]</scope>
    <source>
        <strain evidence="5 7">C57BL/6J</strain>
    </source>
</reference>
<keyword evidence="8 9" id="KW-1267">Proteomics identification</keyword>
<dbReference type="Bgee" id="ENSMUSG00000044629">
    <property type="expression patterns" value="Expressed in piriform cortex and 215 other cell types or tissues"/>
</dbReference>
<dbReference type="MGI" id="MGI:1917505">
    <property type="gene designation" value="Cnrip1"/>
</dbReference>
<dbReference type="Antibodypedia" id="30920">
    <property type="antibodies" value="91 antibodies from 23 providers"/>
</dbReference>
<protein>
    <recommendedName>
        <fullName evidence="3">CB1 cannabinoid receptor-interacting protein 1</fullName>
    </recommendedName>
</protein>
<dbReference type="AlphaFoldDB" id="F7C0H6"/>
<accession>F7C0H6</accession>
<dbReference type="PANTHER" id="PTHR31952">
    <property type="entry name" value="CB1 CANNABINOID RECEPTOR-INTERACTING PROTEIN 1"/>
    <property type="match status" value="1"/>
</dbReference>
<dbReference type="InterPro" id="IPR029204">
    <property type="entry name" value="CNRIP1"/>
</dbReference>
<dbReference type="PeptideAtlas" id="F7C0H6"/>
<dbReference type="OrthoDB" id="5920443at2759"/>
<reference evidence="5" key="4">
    <citation type="submission" date="2025-08" db="UniProtKB">
        <authorList>
            <consortium name="Ensembl"/>
        </authorList>
    </citation>
    <scope>IDENTIFICATION</scope>
    <source>
        <strain evidence="5">C57BL/6J</strain>
    </source>
</reference>
<evidence type="ECO:0000256" key="3">
    <source>
        <dbReference type="ARBA" id="ARBA00015651"/>
    </source>
</evidence>
<dbReference type="Ensembl" id="ENSMUST00000131515.2">
    <property type="protein sequence ID" value="ENSMUSP00000122150.2"/>
    <property type="gene ID" value="ENSMUSG00000044629.6"/>
</dbReference>
<dbReference type="SMR" id="F7C0H6"/>
<dbReference type="Proteomes" id="UP000000589">
    <property type="component" value="Chromosome 11"/>
</dbReference>
<evidence type="ECO:0007829" key="9">
    <source>
        <dbReference type="ProteomicsDB" id="F7C0H6"/>
    </source>
</evidence>